<dbReference type="AlphaFoldDB" id="W9CM62"/>
<proteinExistence type="predicted"/>
<organism evidence="2 3">
    <name type="scientific">Sclerotinia borealis (strain F-4128)</name>
    <dbReference type="NCBI Taxonomy" id="1432307"/>
    <lineage>
        <taxon>Eukaryota</taxon>
        <taxon>Fungi</taxon>
        <taxon>Dikarya</taxon>
        <taxon>Ascomycota</taxon>
        <taxon>Pezizomycotina</taxon>
        <taxon>Leotiomycetes</taxon>
        <taxon>Helotiales</taxon>
        <taxon>Sclerotiniaceae</taxon>
        <taxon>Sclerotinia</taxon>
    </lineage>
</organism>
<evidence type="ECO:0000256" key="1">
    <source>
        <dbReference type="SAM" id="MobiDB-lite"/>
    </source>
</evidence>
<dbReference type="OrthoDB" id="5430106at2759"/>
<feature type="compositionally biased region" description="Basic and acidic residues" evidence="1">
    <location>
        <begin position="589"/>
        <end position="603"/>
    </location>
</feature>
<dbReference type="PANTHER" id="PTHR22794:SF2">
    <property type="entry name" value="THAP DOMAIN-CONTAINING PROTEIN 11"/>
    <property type="match status" value="1"/>
</dbReference>
<feature type="region of interest" description="Disordered" evidence="1">
    <location>
        <begin position="1"/>
        <end position="278"/>
    </location>
</feature>
<accession>W9CM62</accession>
<protein>
    <submittedName>
        <fullName evidence="2">Uncharacterized protein</fullName>
    </submittedName>
</protein>
<dbReference type="STRING" id="1432307.W9CM62"/>
<feature type="region of interest" description="Disordered" evidence="1">
    <location>
        <begin position="544"/>
        <end position="609"/>
    </location>
</feature>
<dbReference type="GO" id="GO:0000329">
    <property type="term" value="C:fungal-type vacuole membrane"/>
    <property type="evidence" value="ECO:0007669"/>
    <property type="project" value="TreeGrafter"/>
</dbReference>
<feature type="compositionally biased region" description="Low complexity" evidence="1">
    <location>
        <begin position="91"/>
        <end position="100"/>
    </location>
</feature>
<keyword evidence="3" id="KW-1185">Reference proteome</keyword>
<name>W9CM62_SCLBF</name>
<feature type="compositionally biased region" description="Basic and acidic residues" evidence="1">
    <location>
        <begin position="355"/>
        <end position="369"/>
    </location>
</feature>
<evidence type="ECO:0000313" key="2">
    <source>
        <dbReference type="EMBL" id="ESZ95620.1"/>
    </source>
</evidence>
<feature type="compositionally biased region" description="Polar residues" evidence="1">
    <location>
        <begin position="122"/>
        <end position="138"/>
    </location>
</feature>
<dbReference type="GO" id="GO:0031931">
    <property type="term" value="C:TORC1 complex"/>
    <property type="evidence" value="ECO:0007669"/>
    <property type="project" value="TreeGrafter"/>
</dbReference>
<feature type="compositionally biased region" description="Basic and acidic residues" evidence="1">
    <location>
        <begin position="403"/>
        <end position="421"/>
    </location>
</feature>
<feature type="compositionally biased region" description="Low complexity" evidence="1">
    <location>
        <begin position="10"/>
        <end position="20"/>
    </location>
</feature>
<gene>
    <name evidence="2" type="ORF">SBOR_4016</name>
</gene>
<feature type="region of interest" description="Disordered" evidence="1">
    <location>
        <begin position="345"/>
        <end position="432"/>
    </location>
</feature>
<evidence type="ECO:0000313" key="3">
    <source>
        <dbReference type="Proteomes" id="UP000019487"/>
    </source>
</evidence>
<dbReference type="EMBL" id="AYSA01000177">
    <property type="protein sequence ID" value="ESZ95620.1"/>
    <property type="molecule type" value="Genomic_DNA"/>
</dbReference>
<dbReference type="PANTHER" id="PTHR22794">
    <property type="entry name" value="THAP DOMAIN PROTEIN 11"/>
    <property type="match status" value="1"/>
</dbReference>
<dbReference type="HOGENOM" id="CLU_016311_1_0_1"/>
<dbReference type="Proteomes" id="UP000019487">
    <property type="component" value="Unassembled WGS sequence"/>
</dbReference>
<reference evidence="2 3" key="1">
    <citation type="journal article" date="2014" name="Genome Announc.">
        <title>Draft genome sequence of Sclerotinia borealis, a psychrophilic plant pathogenic fungus.</title>
        <authorList>
            <person name="Mardanov A.V."/>
            <person name="Beletsky A.V."/>
            <person name="Kadnikov V.V."/>
            <person name="Ignatov A.N."/>
            <person name="Ravin N.V."/>
        </authorList>
    </citation>
    <scope>NUCLEOTIDE SEQUENCE [LARGE SCALE GENOMIC DNA]</scope>
    <source>
        <strain evidence="3">F-4157</strain>
    </source>
</reference>
<feature type="compositionally biased region" description="Low complexity" evidence="1">
    <location>
        <begin position="267"/>
        <end position="278"/>
    </location>
</feature>
<feature type="compositionally biased region" description="Acidic residues" evidence="1">
    <location>
        <begin position="189"/>
        <end position="198"/>
    </location>
</feature>
<comment type="caution">
    <text evidence="2">The sequence shown here is derived from an EMBL/GenBank/DDBJ whole genome shotgun (WGS) entry which is preliminary data.</text>
</comment>
<sequence>MPAPAPLDNLSQSQLQSQTQVPPNLTSHHRSTSSVTSHQTDSPAGTPPAPGTTATQHKEHKAKGERKHVVGGGKYGRVSSNKALHKLSRQTTTHHNNTSNHTHHTSNDNLKEFQAPWDKPHNSSTNLNRQKNYSQTALKRNRSSADVRQSVEPTRRPKSSDGSQSTPGKKRPSGVHFELGIGTPGKAEPEEDTEEGWEEASSTASPAVSRSANTSAKQSAANSAVSSRHHSPLLSPKLKRPTAGDSVRDFAKESTVGNLDGNGSLKTNTATNRNSSSSVDAKIITEKLLQRTPHPFSETKMSMATAKLMPKVAHIPSSNVDQATGMVKSMGASTASGNQELISRFVGGVGTPGEDSPKFPPPDHSRESRTGGVNGSELEKNANGGGGAGEMARAKSMGNLTRQDVDVKEESALLPRSRKDSTSGPNRPANAYNSRTQQKLWLQRASSNIEPQREGLGALSLLNGGLGMGHHGGGSSMGFGPGIGIGMGMGSGMGGYLMGGDGKGDPRIKVQLERTGLEYLVVRRHQDPVGRGIKRLEKMGVLGQAGKNIPGNGHGHSKSTSVSRAVSRAGSLRERNANANARKGVRQSFDTERERGSDTDRDGVAGSGLDEDNVAALLRGLWEKNFEGSGSAD</sequence>
<feature type="compositionally biased region" description="Polar residues" evidence="1">
    <location>
        <begin position="200"/>
        <end position="226"/>
    </location>
</feature>